<comment type="function">
    <text evidence="6">Cotranslationally removes the N-terminal methionine from nascent proteins. The N-terminal methionine is often cleaved when the second residue in the primary sequence is small and uncharged (Met-Ala-, Cys, Gly, Pro, Ser, Thr, or Val).</text>
</comment>
<dbReference type="GO" id="GO:0006508">
    <property type="term" value="P:proteolysis"/>
    <property type="evidence" value="ECO:0007669"/>
    <property type="project" value="UniProtKB-KW"/>
</dbReference>
<keyword evidence="3 5" id="KW-0479">Metal-binding</keyword>
<dbReference type="InterPro" id="IPR002467">
    <property type="entry name" value="Pept_M24A_MAP1"/>
</dbReference>
<feature type="binding site" evidence="5">
    <location>
        <position position="266"/>
    </location>
    <ligand>
        <name>a divalent metal cation</name>
        <dbReference type="ChEBI" id="CHEBI:60240"/>
        <label>2</label>
        <note>catalytic</note>
    </ligand>
</feature>
<comment type="caution">
    <text evidence="9">The sequence shown here is derived from an EMBL/GenBank/DDBJ whole genome shotgun (WGS) entry which is preliminary data.</text>
</comment>
<evidence type="ECO:0000256" key="1">
    <source>
        <dbReference type="ARBA" id="ARBA00022438"/>
    </source>
</evidence>
<evidence type="ECO:0000259" key="8">
    <source>
        <dbReference type="Pfam" id="PF00557"/>
    </source>
</evidence>
<dbReference type="EMBL" id="JANCYW010000002">
    <property type="protein sequence ID" value="KAK4534602.1"/>
    <property type="molecule type" value="Genomic_DNA"/>
</dbReference>
<proteinExistence type="inferred from homology"/>
<comment type="catalytic activity">
    <reaction evidence="5 6">
        <text>Release of N-terminal amino acids, preferentially methionine, from peptides and arylamides.</text>
        <dbReference type="EC" id="3.4.11.18"/>
    </reaction>
</comment>
<dbReference type="HAMAP" id="MF_01974">
    <property type="entry name" value="MetAP_1"/>
    <property type="match status" value="1"/>
</dbReference>
<evidence type="ECO:0000256" key="3">
    <source>
        <dbReference type="ARBA" id="ARBA00022723"/>
    </source>
</evidence>
<feature type="binding site" evidence="5">
    <location>
        <position position="175"/>
    </location>
    <ligand>
        <name>substrate</name>
    </ligand>
</feature>
<keyword evidence="4 5" id="KW-0378">Hydrolase</keyword>
<evidence type="ECO:0000313" key="10">
    <source>
        <dbReference type="Proteomes" id="UP001301350"/>
    </source>
</evidence>
<name>A0AAV9IQN3_CYACA</name>
<keyword evidence="10" id="KW-1185">Reference proteome</keyword>
<dbReference type="InterPro" id="IPR000994">
    <property type="entry name" value="Pept_M24"/>
</dbReference>
<dbReference type="GO" id="GO:0004239">
    <property type="term" value="F:initiator methionyl aminopeptidase activity"/>
    <property type="evidence" value="ECO:0007669"/>
    <property type="project" value="UniProtKB-UniRule"/>
</dbReference>
<feature type="binding site" evidence="5">
    <location>
        <position position="203"/>
    </location>
    <ligand>
        <name>a divalent metal cation</name>
        <dbReference type="ChEBI" id="CHEBI:60240"/>
        <label>1</label>
    </ligand>
</feature>
<evidence type="ECO:0000256" key="5">
    <source>
        <dbReference type="HAMAP-Rule" id="MF_03174"/>
    </source>
</evidence>
<dbReference type="GO" id="GO:0070006">
    <property type="term" value="F:metalloaminopeptidase activity"/>
    <property type="evidence" value="ECO:0007669"/>
    <property type="project" value="UniProtKB-UniRule"/>
</dbReference>
<dbReference type="InterPro" id="IPR036005">
    <property type="entry name" value="Creatinase/aminopeptidase-like"/>
</dbReference>
<comment type="cofactor">
    <cofactor evidence="5">
        <name>Co(2+)</name>
        <dbReference type="ChEBI" id="CHEBI:48828"/>
    </cofactor>
    <cofactor evidence="5">
        <name>Zn(2+)</name>
        <dbReference type="ChEBI" id="CHEBI:29105"/>
    </cofactor>
    <cofactor evidence="5">
        <name>Mn(2+)</name>
        <dbReference type="ChEBI" id="CHEBI:29035"/>
    </cofactor>
    <cofactor evidence="5">
        <name>Fe(2+)</name>
        <dbReference type="ChEBI" id="CHEBI:29033"/>
    </cofactor>
    <text evidence="5">Binds 2 divalent metal cations per subunit. Has a high-affinity and a low affinity metal-binding site. The true nature of the physiological cofactor is under debate. The enzyme is active with cobalt, zinc, manganese or divalent iron ions. Most likely, methionine aminopeptidases function as mononuclear Fe(2+)-metalloproteases under physiological conditions, and the catalytically relevant metal-binding site has been assigned to the histidine-containing high-affinity site.</text>
</comment>
<dbReference type="NCBIfam" id="TIGR00500">
    <property type="entry name" value="met_pdase_I"/>
    <property type="match status" value="1"/>
</dbReference>
<feature type="binding site" evidence="5">
    <location>
        <position position="273"/>
    </location>
    <ligand>
        <name>substrate</name>
    </ligand>
</feature>
<dbReference type="EC" id="3.4.11.18" evidence="6"/>
<dbReference type="InterPro" id="IPR001714">
    <property type="entry name" value="Pept_M24_MAP"/>
</dbReference>
<feature type="binding site" evidence="5">
    <location>
        <position position="331"/>
    </location>
    <ligand>
        <name>a divalent metal cation</name>
        <dbReference type="ChEBI" id="CHEBI:60240"/>
        <label>2</label>
        <note>catalytic</note>
    </ligand>
</feature>
<feature type="binding site" evidence="5">
    <location>
        <position position="192"/>
    </location>
    <ligand>
        <name>a divalent metal cation</name>
        <dbReference type="ChEBI" id="CHEBI:60240"/>
        <label>1</label>
    </ligand>
</feature>
<feature type="domain" description="Peptidase M24" evidence="8">
    <location>
        <begin position="110"/>
        <end position="337"/>
    </location>
</feature>
<feature type="binding site" evidence="5">
    <location>
        <position position="203"/>
    </location>
    <ligand>
        <name>a divalent metal cation</name>
        <dbReference type="ChEBI" id="CHEBI:60240"/>
        <label>2</label>
        <note>catalytic</note>
    </ligand>
</feature>
<feature type="region of interest" description="Disordered" evidence="7">
    <location>
        <begin position="38"/>
        <end position="66"/>
    </location>
</feature>
<dbReference type="Proteomes" id="UP001301350">
    <property type="component" value="Unassembled WGS sequence"/>
</dbReference>
<keyword evidence="1 5" id="KW-0031">Aminopeptidase</keyword>
<dbReference type="NCBIfam" id="NF008970">
    <property type="entry name" value="PRK12318.1"/>
    <property type="match status" value="1"/>
</dbReference>
<gene>
    <name evidence="9" type="ORF">CDCA_CDCA02G0627</name>
</gene>
<dbReference type="AlphaFoldDB" id="A0AAV9IQN3"/>
<accession>A0AAV9IQN3</accession>
<organism evidence="9 10">
    <name type="scientific">Cyanidium caldarium</name>
    <name type="common">Red alga</name>
    <dbReference type="NCBI Taxonomy" id="2771"/>
    <lineage>
        <taxon>Eukaryota</taxon>
        <taxon>Rhodophyta</taxon>
        <taxon>Bangiophyceae</taxon>
        <taxon>Cyanidiales</taxon>
        <taxon>Cyanidiaceae</taxon>
        <taxon>Cyanidium</taxon>
    </lineage>
</organism>
<keyword evidence="2 5" id="KW-0645">Protease</keyword>
<comment type="similarity">
    <text evidence="5">Belongs to the peptidase M24A family. Methionine aminopeptidase type 1 subfamily.</text>
</comment>
<dbReference type="Pfam" id="PF00557">
    <property type="entry name" value="Peptidase_M24"/>
    <property type="match status" value="1"/>
</dbReference>
<protein>
    <recommendedName>
        <fullName evidence="6">Methionine aminopeptidase</fullName>
        <ecNumber evidence="6">3.4.11.18</ecNumber>
    </recommendedName>
</protein>
<feature type="compositionally biased region" description="Basic and acidic residues" evidence="7">
    <location>
        <begin position="46"/>
        <end position="59"/>
    </location>
</feature>
<dbReference type="PANTHER" id="PTHR43330:SF7">
    <property type="entry name" value="METHIONINE AMINOPEPTIDASE 1"/>
    <property type="match status" value="1"/>
</dbReference>
<dbReference type="GO" id="GO:0005829">
    <property type="term" value="C:cytosol"/>
    <property type="evidence" value="ECO:0007669"/>
    <property type="project" value="TreeGrafter"/>
</dbReference>
<evidence type="ECO:0000256" key="7">
    <source>
        <dbReference type="SAM" id="MobiDB-lite"/>
    </source>
</evidence>
<evidence type="ECO:0000256" key="2">
    <source>
        <dbReference type="ARBA" id="ARBA00022670"/>
    </source>
</evidence>
<dbReference type="PRINTS" id="PR00599">
    <property type="entry name" value="MAPEPTIDASE"/>
</dbReference>
<dbReference type="SUPFAM" id="SSF55920">
    <property type="entry name" value="Creatinase/aminopeptidase"/>
    <property type="match status" value="1"/>
</dbReference>
<dbReference type="GO" id="GO:0046872">
    <property type="term" value="F:metal ion binding"/>
    <property type="evidence" value="ECO:0007669"/>
    <property type="project" value="UniProtKB-UniRule"/>
</dbReference>
<sequence length="361" mass="40087">MAFVETLSSTVAAATSRPRRVPRRGSLALWLSTRGRGFGKPAAGQKGREAARARPRLEPVRPGTVSATRAVPEHILRPDYAGGPKQKWASRLLSRFPWDIEVKTPEEMDGMRRAGKVAREVLDAACKAVRVGTTTEEIDAIVHEETLKRGAYPSPLLYQGFPKSCCTSINEVVCHGIPDSRQLRDGDMMNIDVTCYVDGFHGDCSEMVLVGEVDDAGKQLVRVTYECLMRAISVCRPDAEYSDIGCAIEEHAKPYGYGVIRDFCGHGIGRVFHTVPNVLHYRNREPLGRMRVGHTFTIEPMINESAEVRTRTWPDGWTTVTVDGARSAQYEHTLLIVEGGVEILTRKNGDSFPLFWETEEA</sequence>
<dbReference type="CDD" id="cd01086">
    <property type="entry name" value="MetAP1"/>
    <property type="match status" value="1"/>
</dbReference>
<evidence type="ECO:0000313" key="9">
    <source>
        <dbReference type="EMBL" id="KAK4534602.1"/>
    </source>
</evidence>
<feature type="binding site" evidence="5">
    <location>
        <position position="331"/>
    </location>
    <ligand>
        <name>a divalent metal cation</name>
        <dbReference type="ChEBI" id="CHEBI:60240"/>
        <label>1</label>
    </ligand>
</feature>
<dbReference type="PANTHER" id="PTHR43330">
    <property type="entry name" value="METHIONINE AMINOPEPTIDASE"/>
    <property type="match status" value="1"/>
</dbReference>
<dbReference type="PROSITE" id="PS00680">
    <property type="entry name" value="MAP_1"/>
    <property type="match status" value="1"/>
</dbReference>
<reference evidence="9 10" key="1">
    <citation type="submission" date="2022-07" db="EMBL/GenBank/DDBJ databases">
        <title>Genome-wide signatures of adaptation to extreme environments.</title>
        <authorList>
            <person name="Cho C.H."/>
            <person name="Yoon H.S."/>
        </authorList>
    </citation>
    <scope>NUCLEOTIDE SEQUENCE [LARGE SCALE GENOMIC DNA]</scope>
    <source>
        <strain evidence="9 10">DBV 063 E5</strain>
    </source>
</reference>
<evidence type="ECO:0000256" key="4">
    <source>
        <dbReference type="ARBA" id="ARBA00022801"/>
    </source>
</evidence>
<dbReference type="Gene3D" id="3.90.230.10">
    <property type="entry name" value="Creatinase/methionine aminopeptidase superfamily"/>
    <property type="match status" value="1"/>
</dbReference>
<feature type="binding site" evidence="5">
    <location>
        <position position="299"/>
    </location>
    <ligand>
        <name>a divalent metal cation</name>
        <dbReference type="ChEBI" id="CHEBI:60240"/>
        <label>2</label>
        <note>catalytic</note>
    </ligand>
</feature>
<evidence type="ECO:0000256" key="6">
    <source>
        <dbReference type="RuleBase" id="RU003653"/>
    </source>
</evidence>